<dbReference type="InterPro" id="IPR026444">
    <property type="entry name" value="Secre_tail"/>
</dbReference>
<dbReference type="Gene3D" id="2.60.40.10">
    <property type="entry name" value="Immunoglobulins"/>
    <property type="match status" value="1"/>
</dbReference>
<evidence type="ECO:0000313" key="2">
    <source>
        <dbReference type="EMBL" id="GGH88861.1"/>
    </source>
</evidence>
<comment type="caution">
    <text evidence="2">The sequence shown here is derived from an EMBL/GenBank/DDBJ whole genome shotgun (WGS) entry which is preliminary data.</text>
</comment>
<dbReference type="Proteomes" id="UP000637774">
    <property type="component" value="Unassembled WGS sequence"/>
</dbReference>
<dbReference type="InterPro" id="IPR013517">
    <property type="entry name" value="FG-GAP"/>
</dbReference>
<dbReference type="PANTHER" id="PTHR46580:SF2">
    <property type="entry name" value="MAM DOMAIN-CONTAINING PROTEIN"/>
    <property type="match status" value="1"/>
</dbReference>
<evidence type="ECO:0000256" key="1">
    <source>
        <dbReference type="ARBA" id="ARBA00022729"/>
    </source>
</evidence>
<dbReference type="InterPro" id="IPR013783">
    <property type="entry name" value="Ig-like_fold"/>
</dbReference>
<dbReference type="InterPro" id="IPR028994">
    <property type="entry name" value="Integrin_alpha_N"/>
</dbReference>
<dbReference type="Gene3D" id="2.130.10.130">
    <property type="entry name" value="Integrin alpha, N-terminal"/>
    <property type="match status" value="1"/>
</dbReference>
<name>A0ABQ2A9W3_9BACT</name>
<dbReference type="Gene3D" id="2.30.30.100">
    <property type="match status" value="2"/>
</dbReference>
<gene>
    <name evidence="2" type="ORF">GCM10011495_31110</name>
</gene>
<keyword evidence="3" id="KW-1185">Reference proteome</keyword>
<dbReference type="Pfam" id="PF13517">
    <property type="entry name" value="FG-GAP_3"/>
    <property type="match status" value="3"/>
</dbReference>
<dbReference type="EMBL" id="BMGY01000035">
    <property type="protein sequence ID" value="GGH88861.1"/>
    <property type="molecule type" value="Genomic_DNA"/>
</dbReference>
<evidence type="ECO:0008006" key="4">
    <source>
        <dbReference type="Google" id="ProtNLM"/>
    </source>
</evidence>
<accession>A0ABQ2A9W3</accession>
<dbReference type="PANTHER" id="PTHR46580">
    <property type="entry name" value="SENSOR KINASE-RELATED"/>
    <property type="match status" value="1"/>
</dbReference>
<sequence>MLLGAGLPSQAQNFGAMIPYALGVNVRPLGIVLADFNGDGRLDVLTANDPTQSLSLLYGQSNGTLGQLMVLPAAGAGAVALKVGNLNRDGRPDAVVAGSRTGGSLLNATTGVLIPPGSQFTMHMTSNPGAMALGDVDGDGQPDVVTVAAASTATSRDEQVSVLLGRVNGSFAPARTFPLAVGSQPEAVALGDVNGDGRPDMAVANAGTDAVDVLLNLGGGAFGPATSYVMGAGTGPLGMAVSDVNGDGQPDLLTANTGGSVGVRLNAGGGQFGPAAAYPVGAAPVGIAVGDVNNDGLPDVVTAGFGSDQLSVLLGAGAGLFGQVTNYTTGLGSSPISVAIGDVDGDGAPDLVSANFNTGTAGVFLSQAPILPLTGPASGSAGAPITLRGTRLAGATAVTFSSRTQVVATVPAASFTSTNYTATPNTIGLLVPASLAAGAYAMAVVTPHGTSPASSFSVTAPLAVMPRLQAELVAVFPSPTHARATVQVPSMAGVGAVALRICDALGRPVRTIEVALPAAGLRHELDLRGLTPGLYVVQVQVGAYTVTRRLVVN</sequence>
<dbReference type="SUPFAM" id="SSF69318">
    <property type="entry name" value="Integrin alpha N-terminal domain"/>
    <property type="match status" value="1"/>
</dbReference>
<protein>
    <recommendedName>
        <fullName evidence="4">T9SS type A sorting domain-containing protein</fullName>
    </recommendedName>
</protein>
<dbReference type="NCBIfam" id="TIGR04183">
    <property type="entry name" value="Por_Secre_tail"/>
    <property type="match status" value="1"/>
</dbReference>
<keyword evidence="1" id="KW-0732">Signal</keyword>
<evidence type="ECO:0000313" key="3">
    <source>
        <dbReference type="Proteomes" id="UP000637774"/>
    </source>
</evidence>
<reference evidence="3" key="1">
    <citation type="journal article" date="2019" name="Int. J. Syst. Evol. Microbiol.">
        <title>The Global Catalogue of Microorganisms (GCM) 10K type strain sequencing project: providing services to taxonomists for standard genome sequencing and annotation.</title>
        <authorList>
            <consortium name="The Broad Institute Genomics Platform"/>
            <consortium name="The Broad Institute Genome Sequencing Center for Infectious Disease"/>
            <person name="Wu L."/>
            <person name="Ma J."/>
        </authorList>
    </citation>
    <scope>NUCLEOTIDE SEQUENCE [LARGE SCALE GENOMIC DNA]</scope>
    <source>
        <strain evidence="3">CGMCC 1.14966</strain>
    </source>
</reference>
<proteinExistence type="predicted"/>
<organism evidence="2 3">
    <name type="scientific">Hymenobacter frigidus</name>
    <dbReference type="NCBI Taxonomy" id="1524095"/>
    <lineage>
        <taxon>Bacteria</taxon>
        <taxon>Pseudomonadati</taxon>
        <taxon>Bacteroidota</taxon>
        <taxon>Cytophagia</taxon>
        <taxon>Cytophagales</taxon>
        <taxon>Hymenobacteraceae</taxon>
        <taxon>Hymenobacter</taxon>
    </lineage>
</organism>